<organism evidence="2 3">
    <name type="scientific">Knoellia koreensis</name>
    <dbReference type="NCBI Taxonomy" id="2730921"/>
    <lineage>
        <taxon>Bacteria</taxon>
        <taxon>Bacillati</taxon>
        <taxon>Actinomycetota</taxon>
        <taxon>Actinomycetes</taxon>
        <taxon>Micrococcales</taxon>
        <taxon>Intrasporangiaceae</taxon>
        <taxon>Knoellia</taxon>
    </lineage>
</organism>
<proteinExistence type="predicted"/>
<keyword evidence="2" id="KW-0378">Hydrolase</keyword>
<dbReference type="PANTHER" id="PTHR42834">
    <property type="entry name" value="ENDONUCLEASE/EXONUCLEASE/PHOSPHATASE FAMILY PROTEIN (AFU_ORTHOLOGUE AFUA_3G09210)"/>
    <property type="match status" value="1"/>
</dbReference>
<keyword evidence="3" id="KW-1185">Reference proteome</keyword>
<dbReference type="Proteomes" id="UP000588586">
    <property type="component" value="Unassembled WGS sequence"/>
</dbReference>
<dbReference type="SUPFAM" id="SSF56219">
    <property type="entry name" value="DNase I-like"/>
    <property type="match status" value="1"/>
</dbReference>
<dbReference type="GO" id="GO:0004519">
    <property type="term" value="F:endonuclease activity"/>
    <property type="evidence" value="ECO:0007669"/>
    <property type="project" value="UniProtKB-KW"/>
</dbReference>
<reference evidence="2 3" key="1">
    <citation type="submission" date="2020-04" db="EMBL/GenBank/DDBJ databases">
        <title>Knoellia sp. isolate from air conditioner.</title>
        <authorList>
            <person name="Chea S."/>
            <person name="Kim D.-U."/>
        </authorList>
    </citation>
    <scope>NUCLEOTIDE SEQUENCE [LARGE SCALE GENOMIC DNA]</scope>
    <source>
        <strain evidence="2 3">DB2414S</strain>
    </source>
</reference>
<gene>
    <name evidence="2" type="ORF">HJG52_08575</name>
</gene>
<keyword evidence="2" id="KW-0255">Endonuclease</keyword>
<feature type="domain" description="Endonuclease/exonuclease/phosphatase" evidence="1">
    <location>
        <begin position="11"/>
        <end position="307"/>
    </location>
</feature>
<dbReference type="GO" id="GO:0004527">
    <property type="term" value="F:exonuclease activity"/>
    <property type="evidence" value="ECO:0007669"/>
    <property type="project" value="UniProtKB-KW"/>
</dbReference>
<dbReference type="Pfam" id="PF03372">
    <property type="entry name" value="Exo_endo_phos"/>
    <property type="match status" value="1"/>
</dbReference>
<dbReference type="InterPro" id="IPR036691">
    <property type="entry name" value="Endo/exonu/phosph_ase_sf"/>
</dbReference>
<dbReference type="Gene3D" id="3.60.10.10">
    <property type="entry name" value="Endonuclease/exonuclease/phosphatase"/>
    <property type="match status" value="2"/>
</dbReference>
<dbReference type="EMBL" id="JABEPQ010000002">
    <property type="protein sequence ID" value="NNM46062.1"/>
    <property type="molecule type" value="Genomic_DNA"/>
</dbReference>
<evidence type="ECO:0000313" key="2">
    <source>
        <dbReference type="EMBL" id="NNM46062.1"/>
    </source>
</evidence>
<keyword evidence="2" id="KW-0540">Nuclease</keyword>
<evidence type="ECO:0000313" key="3">
    <source>
        <dbReference type="Proteomes" id="UP000588586"/>
    </source>
</evidence>
<dbReference type="RefSeq" id="WP_171243212.1">
    <property type="nucleotide sequence ID" value="NZ_JABEPQ010000002.1"/>
</dbReference>
<comment type="caution">
    <text evidence="2">The sequence shown here is derived from an EMBL/GenBank/DDBJ whole genome shotgun (WGS) entry which is preliminary data.</text>
</comment>
<name>A0A849HFM1_9MICO</name>
<keyword evidence="2" id="KW-0269">Exonuclease</keyword>
<accession>A0A849HFM1</accession>
<dbReference type="InterPro" id="IPR005135">
    <property type="entry name" value="Endo/exonuclease/phosphatase"/>
</dbReference>
<dbReference type="PANTHER" id="PTHR42834:SF1">
    <property type="entry name" value="ENDONUCLEASE_EXONUCLEASE_PHOSPHATASE FAMILY PROTEIN (AFU_ORTHOLOGUE AFUA_3G09210)"/>
    <property type="match status" value="1"/>
</dbReference>
<sequence length="367" mass="40643">MADLDRFSVATFNLYNLQLAGKKMNPGQKPWTAKEYAAKVRWTADILRDQDADIVGLQELWHAGALEDVLDKGRIKSRYDVLAAPADGSRIVCAALVRKGLLTGEPKWVEAFPDDVHLESTGVDDPQAPDISVKVKGFSRPVLTFSVALREGAPDVAFFVAHLKSKRPHEVTDEKWYRKARHGDHRTALGYALATIRRTSEAAALRVLLTAVMKRTDTPVIVLGDLNDDKLSDTVNLLTEQPRYLVGDSVGGGDNALYTGQTLQEYRDSRDVYYTHVFQDQRSSLDQVLVSEQFYDNSRRRLWLFDGLTIDNDHLNGHPGAQDAEASEAADHRARGTGDHGIVRMGFRWAPMDAGLAPSPSTTDTTG</sequence>
<evidence type="ECO:0000259" key="1">
    <source>
        <dbReference type="Pfam" id="PF03372"/>
    </source>
</evidence>
<dbReference type="AlphaFoldDB" id="A0A849HFM1"/>
<protein>
    <submittedName>
        <fullName evidence="2">Endonuclease/exonuclease/phosphatase family protein</fullName>
    </submittedName>
</protein>